<evidence type="ECO:0000259" key="12">
    <source>
        <dbReference type="PROSITE" id="PS51178"/>
    </source>
</evidence>
<dbReference type="AlphaFoldDB" id="D4LDI3"/>
<keyword evidence="10" id="KW-0472">Membrane</keyword>
<dbReference type="PROSITE" id="PS51178">
    <property type="entry name" value="PASTA"/>
    <property type="match status" value="2"/>
</dbReference>
<evidence type="ECO:0000256" key="9">
    <source>
        <dbReference type="SAM" id="MobiDB-lite"/>
    </source>
</evidence>
<dbReference type="Gene3D" id="1.10.510.10">
    <property type="entry name" value="Transferase(Phosphotransferase) domain 1"/>
    <property type="match status" value="1"/>
</dbReference>
<evidence type="ECO:0000259" key="11">
    <source>
        <dbReference type="PROSITE" id="PS50011"/>
    </source>
</evidence>
<feature type="compositionally biased region" description="Pro residues" evidence="9">
    <location>
        <begin position="329"/>
        <end position="339"/>
    </location>
</feature>
<keyword evidence="4" id="KW-0547">Nucleotide-binding</keyword>
<evidence type="ECO:0000256" key="5">
    <source>
        <dbReference type="ARBA" id="ARBA00022777"/>
    </source>
</evidence>
<gene>
    <name evidence="13" type="ordered locus">RUM_15900</name>
</gene>
<dbReference type="HOGENOM" id="CLU_000288_135_0_9"/>
<dbReference type="GO" id="GO:0004674">
    <property type="term" value="F:protein serine/threonine kinase activity"/>
    <property type="evidence" value="ECO:0007669"/>
    <property type="project" value="UniProtKB-KW"/>
</dbReference>
<dbReference type="InterPro" id="IPR000719">
    <property type="entry name" value="Prot_kinase_dom"/>
</dbReference>
<feature type="region of interest" description="Disordered" evidence="9">
    <location>
        <begin position="571"/>
        <end position="617"/>
    </location>
</feature>
<keyword evidence="6" id="KW-0067">ATP-binding</keyword>
<reference evidence="13" key="1">
    <citation type="submission" date="2010-03" db="EMBL/GenBank/DDBJ databases">
        <title>The genome sequence of Ruminococcus sp. 18P13.</title>
        <authorList>
            <consortium name="metaHIT consortium -- http://www.metahit.eu/"/>
            <person name="Pajon A."/>
            <person name="Turner K."/>
            <person name="Parkhill J."/>
            <person name="Bernalier A."/>
        </authorList>
    </citation>
    <scope>NUCLEOTIDE SEQUENCE [LARGE SCALE GENOMIC DNA]</scope>
    <source>
        <strain evidence="13">Type strain: 18P13</strain>
    </source>
</reference>
<proteinExistence type="predicted"/>
<dbReference type="CDD" id="cd06577">
    <property type="entry name" value="PASTA_pknB"/>
    <property type="match status" value="2"/>
</dbReference>
<feature type="domain" description="PASTA" evidence="12">
    <location>
        <begin position="429"/>
        <end position="496"/>
    </location>
</feature>
<dbReference type="InterPro" id="IPR005543">
    <property type="entry name" value="PASTA_dom"/>
</dbReference>
<dbReference type="GeneID" id="83156303"/>
<dbReference type="GO" id="GO:0007165">
    <property type="term" value="P:signal transduction"/>
    <property type="evidence" value="ECO:0007669"/>
    <property type="project" value="TreeGrafter"/>
</dbReference>
<keyword evidence="10" id="KW-1133">Transmembrane helix</keyword>
<dbReference type="Gene3D" id="3.30.10.20">
    <property type="match status" value="2"/>
</dbReference>
<keyword evidence="5 13" id="KW-0418">Kinase</keyword>
<dbReference type="InterPro" id="IPR011009">
    <property type="entry name" value="Kinase-like_dom_sf"/>
</dbReference>
<dbReference type="RefSeq" id="WP_015558584.1">
    <property type="nucleotide sequence ID" value="NC_021039.1"/>
</dbReference>
<protein>
    <recommendedName>
        <fullName evidence="1">non-specific serine/threonine protein kinase</fullName>
        <ecNumber evidence="1">2.7.11.1</ecNumber>
    </recommendedName>
</protein>
<evidence type="ECO:0000256" key="1">
    <source>
        <dbReference type="ARBA" id="ARBA00012513"/>
    </source>
</evidence>
<name>D4LDI3_RUMC1</name>
<dbReference type="PANTHER" id="PTHR43895:SF32">
    <property type="entry name" value="SERINE_THREONINE-PROTEIN KINASE CHK1"/>
    <property type="match status" value="1"/>
</dbReference>
<feature type="transmembrane region" description="Helical" evidence="10">
    <location>
        <begin position="376"/>
        <end position="397"/>
    </location>
</feature>
<evidence type="ECO:0000256" key="2">
    <source>
        <dbReference type="ARBA" id="ARBA00022527"/>
    </source>
</evidence>
<dbReference type="KEGG" id="rch:RUM_15900"/>
<keyword evidence="3" id="KW-0808">Transferase</keyword>
<reference evidence="13" key="2">
    <citation type="submission" date="2010-03" db="EMBL/GenBank/DDBJ databases">
        <authorList>
            <person name="Pajon A."/>
        </authorList>
    </citation>
    <scope>NUCLEOTIDE SEQUENCE</scope>
    <source>
        <strain evidence="13">Type strain: 18P13</strain>
    </source>
</reference>
<dbReference type="Proteomes" id="UP000007054">
    <property type="component" value="Chromosome"/>
</dbReference>
<dbReference type="PROSITE" id="PS50011">
    <property type="entry name" value="PROTEIN_KINASE_DOM"/>
    <property type="match status" value="1"/>
</dbReference>
<keyword evidence="10" id="KW-0812">Transmembrane</keyword>
<comment type="catalytic activity">
    <reaction evidence="7">
        <text>L-threonyl-[protein] + ATP = O-phospho-L-threonyl-[protein] + ADP + H(+)</text>
        <dbReference type="Rhea" id="RHEA:46608"/>
        <dbReference type="Rhea" id="RHEA-COMP:11060"/>
        <dbReference type="Rhea" id="RHEA-COMP:11605"/>
        <dbReference type="ChEBI" id="CHEBI:15378"/>
        <dbReference type="ChEBI" id="CHEBI:30013"/>
        <dbReference type="ChEBI" id="CHEBI:30616"/>
        <dbReference type="ChEBI" id="CHEBI:61977"/>
        <dbReference type="ChEBI" id="CHEBI:456216"/>
        <dbReference type="EC" id="2.7.11.1"/>
    </reaction>
</comment>
<dbReference type="PANTHER" id="PTHR43895">
    <property type="entry name" value="CALCIUM/CALMODULIN-DEPENDENT PROTEIN KINASE KINASE-RELATED"/>
    <property type="match status" value="1"/>
</dbReference>
<feature type="domain" description="Protein kinase" evidence="11">
    <location>
        <begin position="46"/>
        <end position="336"/>
    </location>
</feature>
<evidence type="ECO:0000256" key="7">
    <source>
        <dbReference type="ARBA" id="ARBA00047899"/>
    </source>
</evidence>
<evidence type="ECO:0000256" key="4">
    <source>
        <dbReference type="ARBA" id="ARBA00022741"/>
    </source>
</evidence>
<evidence type="ECO:0000256" key="3">
    <source>
        <dbReference type="ARBA" id="ARBA00022679"/>
    </source>
</evidence>
<dbReference type="BioCyc" id="RCHA213810:RUM_RS07735-MONOMER"/>
<feature type="compositionally biased region" description="Low complexity" evidence="9">
    <location>
        <begin position="571"/>
        <end position="588"/>
    </location>
</feature>
<organism evidence="13 14">
    <name type="scientific">Ruminococcus champanellensis (strain DSM 18848 / JCM 17042 / KCTC 15320 / 18P13)</name>
    <dbReference type="NCBI Taxonomy" id="213810"/>
    <lineage>
        <taxon>Bacteria</taxon>
        <taxon>Bacillati</taxon>
        <taxon>Bacillota</taxon>
        <taxon>Clostridia</taxon>
        <taxon>Eubacteriales</taxon>
        <taxon>Oscillospiraceae</taxon>
        <taxon>Ruminococcus</taxon>
    </lineage>
</organism>
<evidence type="ECO:0000256" key="8">
    <source>
        <dbReference type="ARBA" id="ARBA00048679"/>
    </source>
</evidence>
<evidence type="ECO:0000313" key="13">
    <source>
        <dbReference type="EMBL" id="CBL17678.1"/>
    </source>
</evidence>
<dbReference type="EC" id="2.7.11.1" evidence="1"/>
<dbReference type="STRING" id="213810.RUM_15900"/>
<dbReference type="SUPFAM" id="SSF56112">
    <property type="entry name" value="Protein kinase-like (PK-like)"/>
    <property type="match status" value="1"/>
</dbReference>
<dbReference type="GO" id="GO:0005524">
    <property type="term" value="F:ATP binding"/>
    <property type="evidence" value="ECO:0007669"/>
    <property type="project" value="UniProtKB-KW"/>
</dbReference>
<comment type="catalytic activity">
    <reaction evidence="8">
        <text>L-seryl-[protein] + ATP = O-phospho-L-seryl-[protein] + ADP + H(+)</text>
        <dbReference type="Rhea" id="RHEA:17989"/>
        <dbReference type="Rhea" id="RHEA-COMP:9863"/>
        <dbReference type="Rhea" id="RHEA-COMP:11604"/>
        <dbReference type="ChEBI" id="CHEBI:15378"/>
        <dbReference type="ChEBI" id="CHEBI:29999"/>
        <dbReference type="ChEBI" id="CHEBI:30616"/>
        <dbReference type="ChEBI" id="CHEBI:83421"/>
        <dbReference type="ChEBI" id="CHEBI:456216"/>
        <dbReference type="EC" id="2.7.11.1"/>
    </reaction>
</comment>
<keyword evidence="14" id="KW-1185">Reference proteome</keyword>
<accession>D4LDI3</accession>
<dbReference type="SMART" id="SM00220">
    <property type="entry name" value="S_TKc"/>
    <property type="match status" value="1"/>
</dbReference>
<dbReference type="Pfam" id="PF00069">
    <property type="entry name" value="Pkinase"/>
    <property type="match status" value="1"/>
</dbReference>
<dbReference type="Gene3D" id="3.30.200.20">
    <property type="entry name" value="Phosphorylase Kinase, domain 1"/>
    <property type="match status" value="1"/>
</dbReference>
<feature type="region of interest" description="Disordered" evidence="9">
    <location>
        <begin position="317"/>
        <end position="346"/>
    </location>
</feature>
<dbReference type="PATRIC" id="fig|213810.4.peg.1489"/>
<dbReference type="Pfam" id="PF03793">
    <property type="entry name" value="PASTA"/>
    <property type="match status" value="1"/>
</dbReference>
<dbReference type="SMART" id="SM00740">
    <property type="entry name" value="PASTA"/>
    <property type="match status" value="2"/>
</dbReference>
<dbReference type="EMBL" id="FP929052">
    <property type="protein sequence ID" value="CBL17678.1"/>
    <property type="molecule type" value="Genomic_DNA"/>
</dbReference>
<evidence type="ECO:0000313" key="14">
    <source>
        <dbReference type="Proteomes" id="UP000007054"/>
    </source>
</evidence>
<feature type="domain" description="PASTA" evidence="12">
    <location>
        <begin position="497"/>
        <end position="566"/>
    </location>
</feature>
<keyword evidence="2" id="KW-0723">Serine/threonine-protein kinase</keyword>
<evidence type="ECO:0000256" key="6">
    <source>
        <dbReference type="ARBA" id="ARBA00022840"/>
    </source>
</evidence>
<evidence type="ECO:0000256" key="10">
    <source>
        <dbReference type="SAM" id="Phobius"/>
    </source>
</evidence>
<sequence>MSENRLCYGCMEVKGEQVVCPHCGYQDGTPYLPDYIAPGTMLRERYLIGVLLGHNGEGATYLAYDTVICCKVLIREYMPIGLCTRIKGKPIISVNYNNLAQYKALMAEYTELNKTLARMRNLSHINPTLDLFAENNTTYTVFEYTEGVKLLDFLKDNAGELSWNQAKKMFPPLFTTLSLVHNAGIVHRGISPETIYVTEKGNLQLSAFCISSVRTANTELKTELFPGYAAPEQYSASGRQGTWTDVYGICAVLYRILTGCMPTEAPSRLDNDNLCAPHELSGSIPVHVSRAIMDGLALNSDERTQTITELVTRLFEETEEETAQRTAVTPPPVPKYEPQPEPEYEDEEVYEDYEDYEDLKDGKSAVSAFDKVKVPMIIGILLITVILIVALVLAKVFRDSDSQVISQNSSTSSSLSDIVTVTTEAVTATKEYDSVMINVVGMDYKAKKADLAEWIELNCIAEEYSDEYPAGQIIWQSVKEGEDFKSGDTLDVKVSLGPSKVKVPEFKGVTLSAYIAEIEKIGIKNHTSTPAVNYNYATGAVIKTSVEPGETIDLTTDYKFVITYADNPAVTTTAPPAATTAPTAETTVAPPPASQPAQPGSNPGDGGQDLPGIEEAD</sequence>